<evidence type="ECO:0000313" key="1">
    <source>
        <dbReference type="EMBL" id="GAL84665.1"/>
    </source>
</evidence>
<gene>
    <name evidence="1" type="ORF">MYP_1893</name>
</gene>
<accession>A0A098LCG0</accession>
<protein>
    <submittedName>
        <fullName evidence="1">Uncharacterized protein</fullName>
    </submittedName>
</protein>
<keyword evidence="2" id="KW-1185">Reference proteome</keyword>
<dbReference type="AlphaFoldDB" id="A0A098LCG0"/>
<dbReference type="Proteomes" id="UP000030185">
    <property type="component" value="Unassembled WGS sequence"/>
</dbReference>
<organism evidence="1 2">
    <name type="scientific">Sporocytophaga myxococcoides</name>
    <dbReference type="NCBI Taxonomy" id="153721"/>
    <lineage>
        <taxon>Bacteria</taxon>
        <taxon>Pseudomonadati</taxon>
        <taxon>Bacteroidota</taxon>
        <taxon>Cytophagia</taxon>
        <taxon>Cytophagales</taxon>
        <taxon>Cytophagaceae</taxon>
        <taxon>Sporocytophaga</taxon>
    </lineage>
</organism>
<evidence type="ECO:0000313" key="2">
    <source>
        <dbReference type="Proteomes" id="UP000030185"/>
    </source>
</evidence>
<sequence length="174" mass="20395">MDLVMVFNMRLIFVISYLFLILLTGCSFKNEGITKLKRPDNKILQAFNFNEKYDVVYQFYQEYKTTEKVRHMIAIVKIPNNGFRLQNNLPISRASLKQLTKIEKSKFLDGRPIIFNPERSLNEDIRTKALEYGSGRDYNVFHSDGYYQIISNGHMEAIVICDTENDLMYIEAVK</sequence>
<comment type="caution">
    <text evidence="1">The sequence shown here is derived from an EMBL/GenBank/DDBJ whole genome shotgun (WGS) entry which is preliminary data.</text>
</comment>
<name>A0A098LCG0_9BACT</name>
<reference evidence="1 2" key="1">
    <citation type="submission" date="2014-09" db="EMBL/GenBank/DDBJ databases">
        <title>Sporocytophaga myxococcoides PG-01 genome sequencing.</title>
        <authorList>
            <person name="Liu L."/>
            <person name="Gao P.J."/>
            <person name="Chen G.J."/>
            <person name="Wang L.S."/>
        </authorList>
    </citation>
    <scope>NUCLEOTIDE SEQUENCE [LARGE SCALE GENOMIC DNA]</scope>
    <source>
        <strain evidence="1 2">PG-01</strain>
    </source>
</reference>
<dbReference type="EMBL" id="BBLT01000003">
    <property type="protein sequence ID" value="GAL84665.1"/>
    <property type="molecule type" value="Genomic_DNA"/>
</dbReference>
<proteinExistence type="predicted"/>
<dbReference type="STRING" id="153721.MYP_1893"/>